<keyword evidence="4 5" id="KW-0472">Membrane</keyword>
<dbReference type="InterPro" id="IPR005828">
    <property type="entry name" value="MFS_sugar_transport-like"/>
</dbReference>
<feature type="transmembrane region" description="Helical" evidence="5">
    <location>
        <begin position="433"/>
        <end position="451"/>
    </location>
</feature>
<dbReference type="InterPro" id="IPR005829">
    <property type="entry name" value="Sugar_transporter_CS"/>
</dbReference>
<name>A0A8S1CF09_9INSE</name>
<organism evidence="7 8">
    <name type="scientific">Cloeon dipterum</name>
    <dbReference type="NCBI Taxonomy" id="197152"/>
    <lineage>
        <taxon>Eukaryota</taxon>
        <taxon>Metazoa</taxon>
        <taxon>Ecdysozoa</taxon>
        <taxon>Arthropoda</taxon>
        <taxon>Hexapoda</taxon>
        <taxon>Insecta</taxon>
        <taxon>Pterygota</taxon>
        <taxon>Palaeoptera</taxon>
        <taxon>Ephemeroptera</taxon>
        <taxon>Pisciforma</taxon>
        <taxon>Baetidae</taxon>
        <taxon>Cloeon</taxon>
    </lineage>
</organism>
<evidence type="ECO:0000256" key="2">
    <source>
        <dbReference type="ARBA" id="ARBA00022692"/>
    </source>
</evidence>
<feature type="transmembrane region" description="Helical" evidence="5">
    <location>
        <begin position="194"/>
        <end position="214"/>
    </location>
</feature>
<feature type="transmembrane region" description="Helical" evidence="5">
    <location>
        <begin position="164"/>
        <end position="182"/>
    </location>
</feature>
<feature type="transmembrane region" description="Helical" evidence="5">
    <location>
        <begin position="221"/>
        <end position="244"/>
    </location>
</feature>
<dbReference type="EMBL" id="CADEPI010000036">
    <property type="protein sequence ID" value="CAB3368129.1"/>
    <property type="molecule type" value="Genomic_DNA"/>
</dbReference>
<proteinExistence type="predicted"/>
<protein>
    <recommendedName>
        <fullName evidence="6">Major facilitator superfamily (MFS) profile domain-containing protein</fullName>
    </recommendedName>
</protein>
<accession>A0A8S1CF09</accession>
<dbReference type="Pfam" id="PF00083">
    <property type="entry name" value="Sugar_tr"/>
    <property type="match status" value="1"/>
</dbReference>
<feature type="transmembrane region" description="Helical" evidence="5">
    <location>
        <begin position="250"/>
        <end position="268"/>
    </location>
</feature>
<evidence type="ECO:0000256" key="1">
    <source>
        <dbReference type="ARBA" id="ARBA00004141"/>
    </source>
</evidence>
<keyword evidence="2 5" id="KW-0812">Transmembrane</keyword>
<dbReference type="InterPro" id="IPR020846">
    <property type="entry name" value="MFS_dom"/>
</dbReference>
<feature type="transmembrane region" description="Helical" evidence="5">
    <location>
        <begin position="490"/>
        <end position="510"/>
    </location>
</feature>
<reference evidence="7 8" key="1">
    <citation type="submission" date="2020-04" db="EMBL/GenBank/DDBJ databases">
        <authorList>
            <person name="Alioto T."/>
            <person name="Alioto T."/>
            <person name="Gomez Garrido J."/>
        </authorList>
    </citation>
    <scope>NUCLEOTIDE SEQUENCE [LARGE SCALE GENOMIC DNA]</scope>
</reference>
<feature type="domain" description="Major facilitator superfamily (MFS) profile" evidence="6">
    <location>
        <begin position="31"/>
        <end position="515"/>
    </location>
</feature>
<dbReference type="AlphaFoldDB" id="A0A8S1CF09"/>
<gene>
    <name evidence="7" type="ORF">CLODIP_2_CD08094</name>
</gene>
<keyword evidence="8" id="KW-1185">Reference proteome</keyword>
<evidence type="ECO:0000256" key="3">
    <source>
        <dbReference type="ARBA" id="ARBA00022989"/>
    </source>
</evidence>
<dbReference type="SUPFAM" id="SSF103473">
    <property type="entry name" value="MFS general substrate transporter"/>
    <property type="match status" value="1"/>
</dbReference>
<sequence length="547" mass="60530">MGVNEEFDEMLHEIGGCGLYQIRQYMLVSLAIIFSAVGMMGYVFIAAIVPHRCLIESCGDVNESSPFSPPWLKDAVPFERSGKPAACYMFSNSNDSCAFDRSTQRRCNEWVFSGPERSIQHEFLLTCSENEWKLALVGTFHNFGSMIGMPISGFISDKYGRKTALVLALFLSGVFGMMKTLATSYEIFVTLETIEAIFGGNIYSTCFILALEMVTPGHRVVGFMVIVFAYACGNVLVGAAAWFFKDWSSILLVLNAPALLFIFYIRLVPESVRWLLSRGRLADAKKVVKYAAKLNCVELSEERMKDWKNDQANRVDVEFSENGDSLWTSFVQVTKSRILLLRLILTSYLWTASNLVFYGLSLNSVSLAGTENQYLNFILTGLVEAPSYIITWQCMNRLGRRRTLCIMFAASSFACFANPFIPKEAGSARLGVYLFGKFAITGAYDTVYISTAEIFPTTLRTSLLGICLMVGRSGAMLAPLTPLLTQFSKFLPLALFGAAALLAAAMALFLPETKGLALPVSIKEAEDLSRQAEQAAGIEKKSEMTKC</sequence>
<feature type="transmembrane region" description="Helical" evidence="5">
    <location>
        <begin position="373"/>
        <end position="391"/>
    </location>
</feature>
<keyword evidence="3 5" id="KW-1133">Transmembrane helix</keyword>
<feature type="transmembrane region" description="Helical" evidence="5">
    <location>
        <begin position="463"/>
        <end position="484"/>
    </location>
</feature>
<comment type="caution">
    <text evidence="7">The sequence shown here is derived from an EMBL/GenBank/DDBJ whole genome shotgun (WGS) entry which is preliminary data.</text>
</comment>
<dbReference type="GO" id="GO:0022857">
    <property type="term" value="F:transmembrane transporter activity"/>
    <property type="evidence" value="ECO:0007669"/>
    <property type="project" value="InterPro"/>
</dbReference>
<dbReference type="PROSITE" id="PS50850">
    <property type="entry name" value="MFS"/>
    <property type="match status" value="1"/>
</dbReference>
<evidence type="ECO:0000313" key="7">
    <source>
        <dbReference type="EMBL" id="CAB3368129.1"/>
    </source>
</evidence>
<dbReference type="InterPro" id="IPR036259">
    <property type="entry name" value="MFS_trans_sf"/>
</dbReference>
<dbReference type="PANTHER" id="PTHR24064">
    <property type="entry name" value="SOLUTE CARRIER FAMILY 22 MEMBER"/>
    <property type="match status" value="1"/>
</dbReference>
<evidence type="ECO:0000256" key="4">
    <source>
        <dbReference type="ARBA" id="ARBA00023136"/>
    </source>
</evidence>
<feature type="transmembrane region" description="Helical" evidence="5">
    <location>
        <begin position="25"/>
        <end position="49"/>
    </location>
</feature>
<evidence type="ECO:0000259" key="6">
    <source>
        <dbReference type="PROSITE" id="PS50850"/>
    </source>
</evidence>
<evidence type="ECO:0000313" key="8">
    <source>
        <dbReference type="Proteomes" id="UP000494165"/>
    </source>
</evidence>
<comment type="subcellular location">
    <subcellularLocation>
        <location evidence="1">Membrane</location>
        <topology evidence="1">Multi-pass membrane protein</topology>
    </subcellularLocation>
</comment>
<dbReference type="PROSITE" id="PS00216">
    <property type="entry name" value="SUGAR_TRANSPORT_1"/>
    <property type="match status" value="1"/>
</dbReference>
<dbReference type="Gene3D" id="1.20.1250.20">
    <property type="entry name" value="MFS general substrate transporter like domains"/>
    <property type="match status" value="1"/>
</dbReference>
<dbReference type="OrthoDB" id="2261376at2759"/>
<evidence type="ECO:0000256" key="5">
    <source>
        <dbReference type="SAM" id="Phobius"/>
    </source>
</evidence>
<dbReference type="Proteomes" id="UP000494165">
    <property type="component" value="Unassembled WGS sequence"/>
</dbReference>
<feature type="transmembrane region" description="Helical" evidence="5">
    <location>
        <begin position="339"/>
        <end position="361"/>
    </location>
</feature>
<dbReference type="GO" id="GO:0016020">
    <property type="term" value="C:membrane"/>
    <property type="evidence" value="ECO:0007669"/>
    <property type="project" value="UniProtKB-SubCell"/>
</dbReference>